<evidence type="ECO:0000259" key="1">
    <source>
        <dbReference type="PROSITE" id="PS50802"/>
    </source>
</evidence>
<dbReference type="EMBL" id="CAXAMN010024164">
    <property type="protein sequence ID" value="CAK9084335.1"/>
    <property type="molecule type" value="Genomic_DNA"/>
</dbReference>
<feature type="non-terminal residue" evidence="2">
    <location>
        <position position="258"/>
    </location>
</feature>
<comment type="caution">
    <text evidence="2">The sequence shown here is derived from an EMBL/GenBank/DDBJ whole genome shotgun (WGS) entry which is preliminary data.</text>
</comment>
<dbReference type="Proteomes" id="UP001642484">
    <property type="component" value="Unassembled WGS sequence"/>
</dbReference>
<sequence length="258" mass="28596">ALHESALEKKALGFGEIPLEPDNERQVAEAEDITDQMLKPPEETKPSLPYAKVRLLKGALNSFQAWQAKSSKCMGVILGRQAGANFDGLKIIVSCDHSLTELVGHEKVVQLCQQEKLVPCGLILGEDKNRPEIETLLDNMVTKAPAAVCIFVNITCYGDISLFQTEPQLEAFAGRTPTFARAPKDLLGNLTWLNDLFVTNKERLKGKVEDAIIRSALKEPCREKTTSIKRPVAYKQIHVAGDGRCGWRAIKAFEDIKR</sequence>
<dbReference type="InterPro" id="IPR003323">
    <property type="entry name" value="OTU_dom"/>
</dbReference>
<organism evidence="2 3">
    <name type="scientific">Durusdinium trenchii</name>
    <dbReference type="NCBI Taxonomy" id="1381693"/>
    <lineage>
        <taxon>Eukaryota</taxon>
        <taxon>Sar</taxon>
        <taxon>Alveolata</taxon>
        <taxon>Dinophyceae</taxon>
        <taxon>Suessiales</taxon>
        <taxon>Symbiodiniaceae</taxon>
        <taxon>Durusdinium</taxon>
    </lineage>
</organism>
<feature type="non-terminal residue" evidence="2">
    <location>
        <position position="1"/>
    </location>
</feature>
<evidence type="ECO:0000313" key="2">
    <source>
        <dbReference type="EMBL" id="CAK9084335.1"/>
    </source>
</evidence>
<protein>
    <recommendedName>
        <fullName evidence="1">OTU domain-containing protein</fullName>
    </recommendedName>
</protein>
<accession>A0ABP0Q8Y7</accession>
<feature type="domain" description="OTU" evidence="1">
    <location>
        <begin position="234"/>
        <end position="258"/>
    </location>
</feature>
<dbReference type="PROSITE" id="PS50802">
    <property type="entry name" value="OTU"/>
    <property type="match status" value="1"/>
</dbReference>
<proteinExistence type="predicted"/>
<gene>
    <name evidence="2" type="ORF">CCMP2556_LOCUS41034</name>
</gene>
<keyword evidence="3" id="KW-1185">Reference proteome</keyword>
<name>A0ABP0Q8Y7_9DINO</name>
<reference evidence="2 3" key="1">
    <citation type="submission" date="2024-02" db="EMBL/GenBank/DDBJ databases">
        <authorList>
            <person name="Chen Y."/>
            <person name="Shah S."/>
            <person name="Dougan E. K."/>
            <person name="Thang M."/>
            <person name="Chan C."/>
        </authorList>
    </citation>
    <scope>NUCLEOTIDE SEQUENCE [LARGE SCALE GENOMIC DNA]</scope>
</reference>
<evidence type="ECO:0000313" key="3">
    <source>
        <dbReference type="Proteomes" id="UP001642484"/>
    </source>
</evidence>